<dbReference type="Proteomes" id="UP001222027">
    <property type="component" value="Unassembled WGS sequence"/>
</dbReference>
<keyword evidence="2" id="KW-1185">Reference proteome</keyword>
<accession>A0AAV8RF39</accession>
<name>A0AAV8RF39_ENSVE</name>
<dbReference type="EMBL" id="JAQQAF010000002">
    <property type="protein sequence ID" value="KAJ8503883.1"/>
    <property type="molecule type" value="Genomic_DNA"/>
</dbReference>
<organism evidence="1 2">
    <name type="scientific">Ensete ventricosum</name>
    <name type="common">Abyssinian banana</name>
    <name type="synonym">Musa ensete</name>
    <dbReference type="NCBI Taxonomy" id="4639"/>
    <lineage>
        <taxon>Eukaryota</taxon>
        <taxon>Viridiplantae</taxon>
        <taxon>Streptophyta</taxon>
        <taxon>Embryophyta</taxon>
        <taxon>Tracheophyta</taxon>
        <taxon>Spermatophyta</taxon>
        <taxon>Magnoliopsida</taxon>
        <taxon>Liliopsida</taxon>
        <taxon>Zingiberales</taxon>
        <taxon>Musaceae</taxon>
        <taxon>Ensete</taxon>
    </lineage>
</organism>
<reference evidence="1 2" key="1">
    <citation type="submission" date="2022-12" db="EMBL/GenBank/DDBJ databases">
        <title>Chromosome-scale assembly of the Ensete ventricosum genome.</title>
        <authorList>
            <person name="Dussert Y."/>
            <person name="Stocks J."/>
            <person name="Wendawek A."/>
            <person name="Woldeyes F."/>
            <person name="Nichols R.A."/>
            <person name="Borrell J.S."/>
        </authorList>
    </citation>
    <scope>NUCLEOTIDE SEQUENCE [LARGE SCALE GENOMIC DNA]</scope>
    <source>
        <strain evidence="2">cv. Maze</strain>
        <tissue evidence="1">Seeds</tissue>
    </source>
</reference>
<comment type="caution">
    <text evidence="1">The sequence shown here is derived from an EMBL/GenBank/DDBJ whole genome shotgun (WGS) entry which is preliminary data.</text>
</comment>
<evidence type="ECO:0000313" key="1">
    <source>
        <dbReference type="EMBL" id="KAJ8503883.1"/>
    </source>
</evidence>
<evidence type="ECO:0000313" key="2">
    <source>
        <dbReference type="Proteomes" id="UP001222027"/>
    </source>
</evidence>
<dbReference type="AlphaFoldDB" id="A0AAV8RF39"/>
<protein>
    <submittedName>
        <fullName evidence="1">Uncharacterized protein</fullName>
    </submittedName>
</protein>
<proteinExistence type="predicted"/>
<sequence>MASDRGSRWPLVLRTASPLQPLFSSGVSVILRLKPIPTVKASKMRSLAVVVVVTSSWLHVATYRHAYHAAAGGDGVGAPPLIMLCSTT</sequence>
<gene>
    <name evidence="1" type="ORF">OPV22_004769</name>
</gene>